<sequence>MRAVVQRVKSAKVEVDTEITGEIDSGLLVFLGIGKEDDQKDADYLLEKIINLRIFEDDEDKLNLSALDLNKDIMLVSQFTLFGDCRKGRRPSFFEAAPPAEAEKLYDYFVEQAKKSELKIETGQFQAMMDVKLVNDGPVTILVDSKKNF</sequence>
<evidence type="ECO:0000313" key="7">
    <source>
        <dbReference type="EMBL" id="SES66405.1"/>
    </source>
</evidence>
<dbReference type="Proteomes" id="UP000199519">
    <property type="component" value="Unassembled WGS sequence"/>
</dbReference>
<dbReference type="EMBL" id="SOAA01000012">
    <property type="protein sequence ID" value="TDS31160.1"/>
    <property type="molecule type" value="Genomic_DNA"/>
</dbReference>
<keyword evidence="10" id="KW-1185">Reference proteome</keyword>
<dbReference type="Proteomes" id="UP000324896">
    <property type="component" value="Unassembled WGS sequence"/>
</dbReference>
<dbReference type="HAMAP" id="MF_00518">
    <property type="entry name" value="Deacylase_Dtd"/>
    <property type="match status" value="1"/>
</dbReference>
<reference evidence="3 11" key="3">
    <citation type="submission" date="2018-04" db="EMBL/GenBank/DDBJ databases">
        <title>Subsurface microbial communities from deep shales in Ohio and West Virginia, USA.</title>
        <authorList>
            <person name="Wrighton K."/>
        </authorList>
    </citation>
    <scope>NUCLEOTIDE SEQUENCE [LARGE SCALE GENOMIC DNA]</scope>
    <source>
        <strain evidence="3 11">MSL28</strain>
    </source>
</reference>
<comment type="function">
    <text evidence="2">An aminoacyl-tRNA editing enzyme that deacylates mischarged D-aminoacyl-tRNAs. Also deacylates mischarged glycyl-tRNA(Ala), protecting cells against glycine mischarging by AlaRS. Acts via tRNA-based rather than protein-based catalysis; rejects L-amino acids rather than detecting D-amino acids in the active site. By recycling D-aminoacyl-tRNA to D-amino acids and free tRNA molecules, this enzyme counteracts the toxicity associated with the formation of D-aminoacyl-tRNA entities in vivo and helps enforce protein L-homochirality.</text>
</comment>
<dbReference type="GO" id="GO:0005737">
    <property type="term" value="C:cytoplasm"/>
    <property type="evidence" value="ECO:0007669"/>
    <property type="project" value="UniProtKB-SubCell"/>
</dbReference>
<evidence type="ECO:0000313" key="11">
    <source>
        <dbReference type="Proteomes" id="UP000247389"/>
    </source>
</evidence>
<dbReference type="EC" id="3.1.1.96" evidence="2"/>
<protein>
    <recommendedName>
        <fullName evidence="2">D-aminoacyl-tRNA deacylase</fullName>
        <shortName evidence="2">DTD</shortName>
        <ecNumber evidence="2">3.1.1.96</ecNumber>
    </recommendedName>
    <alternativeName>
        <fullName evidence="2">Gly-tRNA(Ala) deacylase</fullName>
        <ecNumber evidence="2">3.1.1.-</ecNumber>
    </alternativeName>
</protein>
<dbReference type="PANTHER" id="PTHR10472:SF5">
    <property type="entry name" value="D-AMINOACYL-TRNA DEACYLASE 1"/>
    <property type="match status" value="1"/>
</dbReference>
<evidence type="ECO:0000256" key="1">
    <source>
        <dbReference type="ARBA" id="ARBA00009673"/>
    </source>
</evidence>
<evidence type="ECO:0000313" key="6">
    <source>
        <dbReference type="EMBL" id="SDI82828.1"/>
    </source>
</evidence>
<comment type="catalytic activity">
    <reaction evidence="2">
        <text>a D-aminoacyl-tRNA + H2O = a tRNA + a D-alpha-amino acid + H(+)</text>
        <dbReference type="Rhea" id="RHEA:13953"/>
        <dbReference type="Rhea" id="RHEA-COMP:10123"/>
        <dbReference type="Rhea" id="RHEA-COMP:10124"/>
        <dbReference type="ChEBI" id="CHEBI:15377"/>
        <dbReference type="ChEBI" id="CHEBI:15378"/>
        <dbReference type="ChEBI" id="CHEBI:59871"/>
        <dbReference type="ChEBI" id="CHEBI:78442"/>
        <dbReference type="ChEBI" id="CHEBI:79333"/>
        <dbReference type="EC" id="3.1.1.96"/>
    </reaction>
</comment>
<dbReference type="CDD" id="cd00563">
    <property type="entry name" value="Dtyr_deacylase"/>
    <property type="match status" value="1"/>
</dbReference>
<dbReference type="AlphaFoldDB" id="A0A1G6PKK4"/>
<evidence type="ECO:0000313" key="13">
    <source>
        <dbReference type="Proteomes" id="UP000324896"/>
    </source>
</evidence>
<evidence type="ECO:0000313" key="8">
    <source>
        <dbReference type="EMBL" id="TDS31160.1"/>
    </source>
</evidence>
<dbReference type="EMBL" id="FOHG01000002">
    <property type="protein sequence ID" value="SES66405.1"/>
    <property type="molecule type" value="Genomic_DNA"/>
</dbReference>
<name>A0A1G6PKK4_9FIRM</name>
<dbReference type="Gene3D" id="3.50.80.10">
    <property type="entry name" value="D-tyrosyl-tRNA(Tyr) deacylase"/>
    <property type="match status" value="1"/>
</dbReference>
<comment type="subcellular location">
    <subcellularLocation>
        <location evidence="2">Cytoplasm</location>
    </subcellularLocation>
</comment>
<accession>A0A1G6PKK4</accession>
<evidence type="ECO:0000313" key="4">
    <source>
        <dbReference type="EMBL" id="SDC80703.1"/>
    </source>
</evidence>
<dbReference type="GO" id="GO:0051500">
    <property type="term" value="F:D-tyrosyl-tRNA(Tyr) deacylase activity"/>
    <property type="evidence" value="ECO:0007669"/>
    <property type="project" value="TreeGrafter"/>
</dbReference>
<organism evidence="4 13">
    <name type="scientific">Halanaerobium congolense</name>
    <dbReference type="NCBI Taxonomy" id="54121"/>
    <lineage>
        <taxon>Bacteria</taxon>
        <taxon>Bacillati</taxon>
        <taxon>Bacillota</taxon>
        <taxon>Clostridia</taxon>
        <taxon>Halanaerobiales</taxon>
        <taxon>Halanaerobiaceae</taxon>
        <taxon>Halanaerobium</taxon>
    </lineage>
</organism>
<evidence type="ECO:0000313" key="12">
    <source>
        <dbReference type="Proteomes" id="UP000295758"/>
    </source>
</evidence>
<reference evidence="8 12" key="4">
    <citation type="submission" date="2019-03" db="EMBL/GenBank/DDBJ databases">
        <title>Deep subsurface shale carbon reservoir microbial communities from Ohio and West Virginia, USA.</title>
        <authorList>
            <person name="Wrighton K."/>
        </authorList>
    </citation>
    <scope>NUCLEOTIDE SEQUENCE [LARGE SCALE GENOMIC DNA]</scope>
    <source>
        <strain evidence="8 12">UTICA-S4D12</strain>
    </source>
</reference>
<keyword evidence="2" id="KW-0378">Hydrolase</keyword>
<dbReference type="EMBL" id="QICM01000011">
    <property type="protein sequence ID" value="PXV66375.1"/>
    <property type="molecule type" value="Genomic_DNA"/>
</dbReference>
<dbReference type="GO" id="GO:0106026">
    <property type="term" value="F:Gly-tRNA(Ala) deacylase activity"/>
    <property type="evidence" value="ECO:0007669"/>
    <property type="project" value="UniProtKB-UniRule"/>
</dbReference>
<dbReference type="GO" id="GO:0019478">
    <property type="term" value="P:D-amino acid catabolic process"/>
    <property type="evidence" value="ECO:0007669"/>
    <property type="project" value="UniProtKB-UniRule"/>
</dbReference>
<dbReference type="NCBIfam" id="TIGR00256">
    <property type="entry name" value="D-aminoacyl-tRNA deacylase"/>
    <property type="match status" value="1"/>
</dbReference>
<keyword evidence="2" id="KW-0694">RNA-binding</keyword>
<evidence type="ECO:0000313" key="10">
    <source>
        <dbReference type="Proteomes" id="UP000199519"/>
    </source>
</evidence>
<dbReference type="PANTHER" id="PTHR10472">
    <property type="entry name" value="D-TYROSYL-TRNA TYR DEACYLASE"/>
    <property type="match status" value="1"/>
</dbReference>
<comment type="domain">
    <text evidence="2">A Gly-cisPro motif from one monomer fits into the active site of the other monomer to allow specific chiral rejection of L-amino acids.</text>
</comment>
<gene>
    <name evidence="2" type="primary">dtd</name>
    <name evidence="8" type="ORF">BY453_11261</name>
    <name evidence="3" type="ORF">C8C78_11112</name>
    <name evidence="4" type="ORF">SAMN04488597_11462</name>
    <name evidence="5" type="ORF">SAMN04488598_10213</name>
    <name evidence="7" type="ORF">SAMN04515652_102169</name>
    <name evidence="6" type="ORF">SAMN04515654_11651</name>
</gene>
<keyword evidence="2" id="KW-0963">Cytoplasm</keyword>
<evidence type="ECO:0000313" key="3">
    <source>
        <dbReference type="EMBL" id="PXV66375.1"/>
    </source>
</evidence>
<evidence type="ECO:0000256" key="2">
    <source>
        <dbReference type="HAMAP-Rule" id="MF_00518"/>
    </source>
</evidence>
<keyword evidence="2" id="KW-0820">tRNA-binding</keyword>
<evidence type="ECO:0000313" key="5">
    <source>
        <dbReference type="EMBL" id="SDE78744.1"/>
    </source>
</evidence>
<comment type="subunit">
    <text evidence="2">Homodimer.</text>
</comment>
<dbReference type="GO" id="GO:0000049">
    <property type="term" value="F:tRNA binding"/>
    <property type="evidence" value="ECO:0007669"/>
    <property type="project" value="UniProtKB-UniRule"/>
</dbReference>
<dbReference type="EMBL" id="FMYT01000014">
    <property type="protein sequence ID" value="SDC80703.1"/>
    <property type="molecule type" value="Genomic_DNA"/>
</dbReference>
<dbReference type="Proteomes" id="UP000198612">
    <property type="component" value="Unassembled WGS sequence"/>
</dbReference>
<dbReference type="Proteomes" id="UP000295758">
    <property type="component" value="Unassembled WGS sequence"/>
</dbReference>
<reference evidence="9 10" key="2">
    <citation type="submission" date="2016-10" db="EMBL/GenBank/DDBJ databases">
        <authorList>
            <person name="Varghese N."/>
            <person name="Submissions S."/>
        </authorList>
    </citation>
    <scope>NUCLEOTIDE SEQUENCE [LARGE SCALE GENOMIC DNA]</scope>
    <source>
        <strain evidence="4 13">WG10</strain>
        <strain evidence="5 10">WG2</strain>
        <strain evidence="7 9">WG5</strain>
    </source>
</reference>
<dbReference type="FunFam" id="3.50.80.10:FF:000001">
    <property type="entry name" value="D-aminoacyl-tRNA deacylase"/>
    <property type="match status" value="1"/>
</dbReference>
<dbReference type="EMBL" id="FNBJ01000002">
    <property type="protein sequence ID" value="SDE78744.1"/>
    <property type="molecule type" value="Genomic_DNA"/>
</dbReference>
<dbReference type="Pfam" id="PF02580">
    <property type="entry name" value="Tyr_Deacylase"/>
    <property type="match status" value="1"/>
</dbReference>
<dbReference type="GO" id="GO:0043908">
    <property type="term" value="F:Ser(Gly)-tRNA(Ala) hydrolase activity"/>
    <property type="evidence" value="ECO:0007669"/>
    <property type="project" value="UniProtKB-UniRule"/>
</dbReference>
<dbReference type="EC" id="3.1.1.-" evidence="2"/>
<dbReference type="RefSeq" id="WP_089717040.1">
    <property type="nucleotide sequence ID" value="NZ_FMYT01000014.1"/>
</dbReference>
<dbReference type="InterPro" id="IPR023509">
    <property type="entry name" value="DTD-like_sf"/>
</dbReference>
<dbReference type="Proteomes" id="UP000247389">
    <property type="component" value="Unassembled WGS sequence"/>
</dbReference>
<evidence type="ECO:0000313" key="9">
    <source>
        <dbReference type="Proteomes" id="UP000198612"/>
    </source>
</evidence>
<comment type="similarity">
    <text evidence="1 2">Belongs to the DTD family.</text>
</comment>
<reference evidence="6" key="1">
    <citation type="submission" date="2016-10" db="EMBL/GenBank/DDBJ databases">
        <authorList>
            <person name="de Groot N.N."/>
        </authorList>
    </citation>
    <scope>NUCLEOTIDE SEQUENCE [LARGE SCALE GENOMIC DNA]</scope>
    <source>
        <strain evidence="6">WG7</strain>
    </source>
</reference>
<dbReference type="SUPFAM" id="SSF69500">
    <property type="entry name" value="DTD-like"/>
    <property type="match status" value="1"/>
</dbReference>
<dbReference type="EMBL" id="FNEH01000016">
    <property type="protein sequence ID" value="SDI82828.1"/>
    <property type="molecule type" value="Genomic_DNA"/>
</dbReference>
<dbReference type="Proteomes" id="UP000198945">
    <property type="component" value="Unassembled WGS sequence"/>
</dbReference>
<comment type="catalytic activity">
    <reaction evidence="2">
        <text>glycyl-tRNA(Ala) + H2O = tRNA(Ala) + glycine + H(+)</text>
        <dbReference type="Rhea" id="RHEA:53744"/>
        <dbReference type="Rhea" id="RHEA-COMP:9657"/>
        <dbReference type="Rhea" id="RHEA-COMP:13640"/>
        <dbReference type="ChEBI" id="CHEBI:15377"/>
        <dbReference type="ChEBI" id="CHEBI:15378"/>
        <dbReference type="ChEBI" id="CHEBI:57305"/>
        <dbReference type="ChEBI" id="CHEBI:78442"/>
        <dbReference type="ChEBI" id="CHEBI:78522"/>
    </reaction>
</comment>
<proteinExistence type="inferred from homology"/>
<dbReference type="InterPro" id="IPR003732">
    <property type="entry name" value="Daa-tRNA_deacyls_DTD"/>
</dbReference>
<feature type="short sequence motif" description="Gly-cisPro motif, important for rejection of L-amino acids" evidence="2">
    <location>
        <begin position="137"/>
        <end position="138"/>
    </location>
</feature>